<comment type="caution">
    <text evidence="7">The sequence shown here is derived from an EMBL/GenBank/DDBJ whole genome shotgun (WGS) entry which is preliminary data.</text>
</comment>
<dbReference type="InterPro" id="IPR002130">
    <property type="entry name" value="Cyclophilin-type_PPIase_dom"/>
</dbReference>
<dbReference type="PROSITE" id="PS50072">
    <property type="entry name" value="CSA_PPIASE_2"/>
    <property type="match status" value="1"/>
</dbReference>
<evidence type="ECO:0000256" key="3">
    <source>
        <dbReference type="ARBA" id="ARBA00023110"/>
    </source>
</evidence>
<comment type="function">
    <text evidence="1 5">PPIases accelerate the folding of proteins. It catalyzes the cis-trans isomerization of proline imidic peptide bonds in oligopeptides.</text>
</comment>
<gene>
    <name evidence="7" type="ORF">ACFQHR_08385</name>
</gene>
<dbReference type="GO" id="GO:0003755">
    <property type="term" value="F:peptidyl-prolyl cis-trans isomerase activity"/>
    <property type="evidence" value="ECO:0007669"/>
    <property type="project" value="UniProtKB-EC"/>
</dbReference>
<dbReference type="InterPro" id="IPR044666">
    <property type="entry name" value="Cyclophilin_A-like"/>
</dbReference>
<evidence type="ECO:0000259" key="6">
    <source>
        <dbReference type="PROSITE" id="PS50072"/>
    </source>
</evidence>
<name>A0ABW2DJ11_9BACT</name>
<dbReference type="EC" id="5.2.1.8" evidence="5"/>
<feature type="domain" description="PPIase cyclophilin-type" evidence="6">
    <location>
        <begin position="1"/>
        <end position="140"/>
    </location>
</feature>
<dbReference type="PIRSF" id="PIRSF001467">
    <property type="entry name" value="Peptidylpro_ismrse"/>
    <property type="match status" value="1"/>
</dbReference>
<evidence type="ECO:0000313" key="8">
    <source>
        <dbReference type="Proteomes" id="UP001596405"/>
    </source>
</evidence>
<comment type="catalytic activity">
    <reaction evidence="5">
        <text>[protein]-peptidylproline (omega=180) = [protein]-peptidylproline (omega=0)</text>
        <dbReference type="Rhea" id="RHEA:16237"/>
        <dbReference type="Rhea" id="RHEA-COMP:10747"/>
        <dbReference type="Rhea" id="RHEA-COMP:10748"/>
        <dbReference type="ChEBI" id="CHEBI:83833"/>
        <dbReference type="ChEBI" id="CHEBI:83834"/>
        <dbReference type="EC" id="5.2.1.8"/>
    </reaction>
</comment>
<evidence type="ECO:0000313" key="7">
    <source>
        <dbReference type="EMBL" id="MFC6997640.1"/>
    </source>
</evidence>
<dbReference type="Proteomes" id="UP001596405">
    <property type="component" value="Unassembled WGS sequence"/>
</dbReference>
<evidence type="ECO:0000256" key="5">
    <source>
        <dbReference type="RuleBase" id="RU363019"/>
    </source>
</evidence>
<dbReference type="InterPro" id="IPR020892">
    <property type="entry name" value="Cyclophilin-type_PPIase_CS"/>
</dbReference>
<keyword evidence="8" id="KW-1185">Reference proteome</keyword>
<sequence>MKTAEIHTAKGVMKVEFYEQDAPKTVENFTKLAKEGFYDGLSFHRVLPDFVIQGGCPNSREGSKGMPGTGGPGYKIDCELTGGNQYHDRGVLSMAHAGRNTGGSQFFICHSRNNTAHLDRNHTCFGKVVEGLDVIDDIRQGDRIEKIVVNEA</sequence>
<dbReference type="InterPro" id="IPR024936">
    <property type="entry name" value="Cyclophilin-type_PPIase"/>
</dbReference>
<comment type="similarity">
    <text evidence="2 5">Belongs to the cyclophilin-type PPIase family.</text>
</comment>
<dbReference type="Gene3D" id="2.40.100.10">
    <property type="entry name" value="Cyclophilin-like"/>
    <property type="match status" value="1"/>
</dbReference>
<evidence type="ECO:0000256" key="4">
    <source>
        <dbReference type="ARBA" id="ARBA00023235"/>
    </source>
</evidence>
<dbReference type="PANTHER" id="PTHR45625:SF4">
    <property type="entry name" value="PEPTIDYLPROLYL ISOMERASE DOMAIN AND WD REPEAT-CONTAINING PROTEIN 1"/>
    <property type="match status" value="1"/>
</dbReference>
<dbReference type="PANTHER" id="PTHR45625">
    <property type="entry name" value="PEPTIDYL-PROLYL CIS-TRANS ISOMERASE-RELATED"/>
    <property type="match status" value="1"/>
</dbReference>
<dbReference type="PROSITE" id="PS00170">
    <property type="entry name" value="CSA_PPIASE_1"/>
    <property type="match status" value="1"/>
</dbReference>
<dbReference type="CDD" id="cd00317">
    <property type="entry name" value="cyclophilin"/>
    <property type="match status" value="1"/>
</dbReference>
<evidence type="ECO:0000256" key="2">
    <source>
        <dbReference type="ARBA" id="ARBA00007365"/>
    </source>
</evidence>
<keyword evidence="3 5" id="KW-0697">Rotamase</keyword>
<dbReference type="InterPro" id="IPR029000">
    <property type="entry name" value="Cyclophilin-like_dom_sf"/>
</dbReference>
<dbReference type="RefSeq" id="WP_066619518.1">
    <property type="nucleotide sequence ID" value="NZ_JBHSYQ010000003.1"/>
</dbReference>
<accession>A0ABW2DJ11</accession>
<reference evidence="8" key="1">
    <citation type="journal article" date="2019" name="Int. J. Syst. Evol. Microbiol.">
        <title>The Global Catalogue of Microorganisms (GCM) 10K type strain sequencing project: providing services to taxonomists for standard genome sequencing and annotation.</title>
        <authorList>
            <consortium name="The Broad Institute Genomics Platform"/>
            <consortium name="The Broad Institute Genome Sequencing Center for Infectious Disease"/>
            <person name="Wu L."/>
            <person name="Ma J."/>
        </authorList>
    </citation>
    <scope>NUCLEOTIDE SEQUENCE [LARGE SCALE GENOMIC DNA]</scope>
    <source>
        <strain evidence="8">CGMCC 4.7393</strain>
    </source>
</reference>
<protein>
    <recommendedName>
        <fullName evidence="5">Peptidyl-prolyl cis-trans isomerase</fullName>
        <shortName evidence="5">PPIase</shortName>
        <ecNumber evidence="5">5.2.1.8</ecNumber>
    </recommendedName>
</protein>
<proteinExistence type="inferred from homology"/>
<organism evidence="7 8">
    <name type="scientific">Rufibacter roseus</name>
    <dbReference type="NCBI Taxonomy" id="1567108"/>
    <lineage>
        <taxon>Bacteria</taxon>
        <taxon>Pseudomonadati</taxon>
        <taxon>Bacteroidota</taxon>
        <taxon>Cytophagia</taxon>
        <taxon>Cytophagales</taxon>
        <taxon>Hymenobacteraceae</taxon>
        <taxon>Rufibacter</taxon>
    </lineage>
</organism>
<dbReference type="EMBL" id="JBHSYQ010000003">
    <property type="protein sequence ID" value="MFC6997640.1"/>
    <property type="molecule type" value="Genomic_DNA"/>
</dbReference>
<dbReference type="Pfam" id="PF00160">
    <property type="entry name" value="Pro_isomerase"/>
    <property type="match status" value="1"/>
</dbReference>
<keyword evidence="4 5" id="KW-0413">Isomerase</keyword>
<dbReference type="SUPFAM" id="SSF50891">
    <property type="entry name" value="Cyclophilin-like"/>
    <property type="match status" value="1"/>
</dbReference>
<evidence type="ECO:0000256" key="1">
    <source>
        <dbReference type="ARBA" id="ARBA00002388"/>
    </source>
</evidence>
<dbReference type="PRINTS" id="PR00153">
    <property type="entry name" value="CSAPPISMRASE"/>
</dbReference>